<evidence type="ECO:0000313" key="7">
    <source>
        <dbReference type="EMBL" id="DAZ97811.1"/>
    </source>
</evidence>
<dbReference type="Pfam" id="PF10785">
    <property type="entry name" value="NADH-u_ox-rdase"/>
    <property type="match status" value="2"/>
</dbReference>
<evidence type="ECO:0000256" key="1">
    <source>
        <dbReference type="ARBA" id="ARBA00010254"/>
    </source>
</evidence>
<keyword evidence="2" id="KW-0689">Ribosomal protein</keyword>
<dbReference type="Pfam" id="PF16205">
    <property type="entry name" value="Ribosomal_S17_N"/>
    <property type="match status" value="1"/>
</dbReference>
<dbReference type="Pfam" id="PF00366">
    <property type="entry name" value="Ribosomal_S17"/>
    <property type="match status" value="1"/>
</dbReference>
<dbReference type="PRINTS" id="PR00973">
    <property type="entry name" value="RIBOSOMALS17"/>
</dbReference>
<evidence type="ECO:0000256" key="4">
    <source>
        <dbReference type="SAM" id="Phobius"/>
    </source>
</evidence>
<dbReference type="CDD" id="cd00364">
    <property type="entry name" value="Ribosomal_uS17"/>
    <property type="match status" value="1"/>
</dbReference>
<name>A0AAV2YVU1_9STRA</name>
<reference evidence="7" key="1">
    <citation type="submission" date="2022-11" db="EMBL/GenBank/DDBJ databases">
        <authorList>
            <person name="Morgan W.R."/>
            <person name="Tartar A."/>
        </authorList>
    </citation>
    <scope>NUCLEOTIDE SEQUENCE</scope>
    <source>
        <strain evidence="7">ARSEF 373</strain>
    </source>
</reference>
<dbReference type="NCBIfam" id="TIGR03630">
    <property type="entry name" value="uS17_arch"/>
    <property type="match status" value="1"/>
</dbReference>
<dbReference type="InterPro" id="IPR000266">
    <property type="entry name" value="Ribosomal_uS17"/>
</dbReference>
<reference evidence="7" key="2">
    <citation type="journal article" date="2023" name="Microbiol Resour">
        <title>Decontamination and Annotation of the Draft Genome Sequence of the Oomycete Lagenidium giganteum ARSEF 373.</title>
        <authorList>
            <person name="Morgan W.R."/>
            <person name="Tartar A."/>
        </authorList>
    </citation>
    <scope>NUCLEOTIDE SEQUENCE</scope>
    <source>
        <strain evidence="7">ARSEF 373</strain>
    </source>
</reference>
<keyword evidence="3" id="KW-0687">Ribonucleoprotein</keyword>
<feature type="transmembrane region" description="Helical" evidence="4">
    <location>
        <begin position="71"/>
        <end position="88"/>
    </location>
</feature>
<evidence type="ECO:0000256" key="3">
    <source>
        <dbReference type="ARBA" id="ARBA00023274"/>
    </source>
</evidence>
<dbReference type="InterPro" id="IPR012340">
    <property type="entry name" value="NA-bd_OB-fold"/>
</dbReference>
<organism evidence="7 8">
    <name type="scientific">Lagenidium giganteum</name>
    <dbReference type="NCBI Taxonomy" id="4803"/>
    <lineage>
        <taxon>Eukaryota</taxon>
        <taxon>Sar</taxon>
        <taxon>Stramenopiles</taxon>
        <taxon>Oomycota</taxon>
        <taxon>Peronosporomycetes</taxon>
        <taxon>Pythiales</taxon>
        <taxon>Pythiaceae</taxon>
    </lineage>
</organism>
<evidence type="ECO:0008006" key="9">
    <source>
        <dbReference type="Google" id="ProtNLM"/>
    </source>
</evidence>
<dbReference type="PANTHER" id="PTHR10744:SF9">
    <property type="entry name" value="40S RIBOSOMAL PROTEIN S11-RELATED"/>
    <property type="match status" value="1"/>
</dbReference>
<dbReference type="Proteomes" id="UP001146120">
    <property type="component" value="Unassembled WGS sequence"/>
</dbReference>
<accession>A0AAV2YVU1</accession>
<keyword evidence="4" id="KW-0812">Transmembrane</keyword>
<dbReference type="InterPro" id="IPR028333">
    <property type="entry name" value="Ribosomal_uS17_arc/euk"/>
</dbReference>
<evidence type="ECO:0000313" key="8">
    <source>
        <dbReference type="Proteomes" id="UP001146120"/>
    </source>
</evidence>
<dbReference type="EMBL" id="DAKRPA010000124">
    <property type="protein sequence ID" value="DAZ97811.1"/>
    <property type="molecule type" value="Genomic_DNA"/>
</dbReference>
<dbReference type="GO" id="GO:0006412">
    <property type="term" value="P:translation"/>
    <property type="evidence" value="ECO:0007669"/>
    <property type="project" value="InterPro"/>
</dbReference>
<comment type="similarity">
    <text evidence="1">Belongs to the universal ribosomal protein uS17 family.</text>
</comment>
<keyword evidence="4" id="KW-1133">Transmembrane helix</keyword>
<gene>
    <name evidence="7" type="ORF">N0F65_002481</name>
</gene>
<protein>
    <recommendedName>
        <fullName evidence="9">40S ribosomal protein S11</fullName>
    </recommendedName>
</protein>
<feature type="domain" description="NADH-ubiquinone oxidoreductase 21kDa subunit N-terminal" evidence="5">
    <location>
        <begin position="19"/>
        <end position="98"/>
    </location>
</feature>
<evidence type="ECO:0000256" key="2">
    <source>
        <dbReference type="ARBA" id="ARBA00022980"/>
    </source>
</evidence>
<feature type="domain" description="NADH-ubiquinone oxidoreductase 21kDa subunit N-terminal" evidence="5">
    <location>
        <begin position="137"/>
        <end position="217"/>
    </location>
</feature>
<evidence type="ECO:0000259" key="5">
    <source>
        <dbReference type="Pfam" id="PF10785"/>
    </source>
</evidence>
<dbReference type="InterPro" id="IPR032440">
    <property type="entry name" value="Ribosomal_uS17_N"/>
</dbReference>
<dbReference type="AlphaFoldDB" id="A0AAV2YVU1"/>
<comment type="caution">
    <text evidence="7">The sequence shown here is derived from an EMBL/GenBank/DDBJ whole genome shotgun (WGS) entry which is preliminary data.</text>
</comment>
<keyword evidence="8" id="KW-1185">Reference proteome</keyword>
<proteinExistence type="inferred from homology"/>
<sequence length="375" mass="42264">MATPDSDTKAPLARDPRQPRFPVIFEEPTHEQIVRNLTTTDYLEWAVVSGVSFPLGYLVGQQADRARGRHGMIFAGIAGTLFGAVRMYQNSSLRLRGFGRNDEEVARYLSPTKALSRKEQPRTSTMSADAPRDPRLPRFPVIVQHPTFGDVKANFNASDYGQWLGISAASFPLGYVAGLKLDRHVARPSMWVTGMLGALGGFLLAYQNSSFRLQGYQRNDGENEKAYQKQDGVFLASKKFAGKKKGPRFCKEVGLGFKTPKTAIEGQYVDKKCPFTGDISIRGRILKGVVLSTKMKRTIIVRRDYLHYVRKYKRFEKRHKNVAAHLSPCFRVKEGDVVTVGQCRPLAKTVRFNVLEVEPVSETKPINVRKQFRQF</sequence>
<dbReference type="InterPro" id="IPR019721">
    <property type="entry name" value="NADH-UbQ_OxRdtase_su21_N"/>
</dbReference>
<dbReference type="GO" id="GO:0003735">
    <property type="term" value="F:structural constituent of ribosome"/>
    <property type="evidence" value="ECO:0007669"/>
    <property type="project" value="InterPro"/>
</dbReference>
<evidence type="ECO:0000259" key="6">
    <source>
        <dbReference type="Pfam" id="PF16205"/>
    </source>
</evidence>
<dbReference type="Gene3D" id="2.40.50.1000">
    <property type="match status" value="1"/>
</dbReference>
<dbReference type="PANTHER" id="PTHR10744">
    <property type="entry name" value="40S RIBOSOMAL PROTEIN S11 FAMILY MEMBER"/>
    <property type="match status" value="1"/>
</dbReference>
<dbReference type="GO" id="GO:0022627">
    <property type="term" value="C:cytosolic small ribosomal subunit"/>
    <property type="evidence" value="ECO:0007669"/>
    <property type="project" value="TreeGrafter"/>
</dbReference>
<dbReference type="SUPFAM" id="SSF50249">
    <property type="entry name" value="Nucleic acid-binding proteins"/>
    <property type="match status" value="1"/>
</dbReference>
<keyword evidence="4" id="KW-0472">Membrane</keyword>
<feature type="domain" description="Small ribosomal subunit protein uS17 N-terminal" evidence="6">
    <location>
        <begin position="223"/>
        <end position="286"/>
    </location>
</feature>
<dbReference type="FunFam" id="2.40.50.1000:FF:000004">
    <property type="entry name" value="40S ribosomal proteins S11"/>
    <property type="match status" value="1"/>
</dbReference>